<evidence type="ECO:0000313" key="2">
    <source>
        <dbReference type="EMBL" id="CAG8956297.1"/>
    </source>
</evidence>
<evidence type="ECO:0000256" key="1">
    <source>
        <dbReference type="SAM" id="MobiDB-lite"/>
    </source>
</evidence>
<dbReference type="Proteomes" id="UP000696280">
    <property type="component" value="Unassembled WGS sequence"/>
</dbReference>
<feature type="compositionally biased region" description="Low complexity" evidence="1">
    <location>
        <begin position="364"/>
        <end position="374"/>
    </location>
</feature>
<feature type="region of interest" description="Disordered" evidence="1">
    <location>
        <begin position="348"/>
        <end position="434"/>
    </location>
</feature>
<sequence length="434" mass="47889">MPVNPHGRPIDWVKLTHLDSLRDTITVPTTRPSMLAVAYIVEYYEDTRYINCIMCRKSGKLDFERVGKYSGIVELVKVDAPNEPGCSPNWVRVTADDTKSIMCVVAYYTTSSSSEIQAIVLVHSYTDSLSPAFNPTAFGRLGWSQNNASRASTEDPDDELNVLDQASMPVKRRKLPDSRISLSSSGDSIPTSPAPHNEGFMVHRKPFQNKSGMDIVLPKGMMHRGLMQHSLSKPQPYQYKQQSNQQSSRNVQLDLSASKSNEFLAPFPTDNQRFRESVSDFSGVPTANNSKYTTYNEGMGFSSGYTTGIRQTADGFERAPTTQAYNRINEGPGNQALIGTSPLGYNRKLDMSDPRTAGIPHGSKPPSSISPVSIDEQICPEGLNTVPGNSQPVMGTLRPKPVQQNIEFLPPYKDAPPSYEEGRKENKGKKGNKS</sequence>
<feature type="region of interest" description="Disordered" evidence="1">
    <location>
        <begin position="171"/>
        <end position="201"/>
    </location>
</feature>
<feature type="compositionally biased region" description="Low complexity" evidence="1">
    <location>
        <begin position="178"/>
        <end position="191"/>
    </location>
</feature>
<organism evidence="2 3">
    <name type="scientific">Hymenoscyphus fraxineus</name>
    <dbReference type="NCBI Taxonomy" id="746836"/>
    <lineage>
        <taxon>Eukaryota</taxon>
        <taxon>Fungi</taxon>
        <taxon>Dikarya</taxon>
        <taxon>Ascomycota</taxon>
        <taxon>Pezizomycotina</taxon>
        <taxon>Leotiomycetes</taxon>
        <taxon>Helotiales</taxon>
        <taxon>Helotiaceae</taxon>
        <taxon>Hymenoscyphus</taxon>
    </lineage>
</organism>
<keyword evidence="3" id="KW-1185">Reference proteome</keyword>
<protein>
    <submittedName>
        <fullName evidence="2">Uncharacterized protein</fullName>
    </submittedName>
</protein>
<accession>A0A9N9L2D4</accession>
<dbReference type="AlphaFoldDB" id="A0A9N9L2D4"/>
<proteinExistence type="predicted"/>
<reference evidence="2" key="1">
    <citation type="submission" date="2021-07" db="EMBL/GenBank/DDBJ databases">
        <authorList>
            <person name="Durling M."/>
        </authorList>
    </citation>
    <scope>NUCLEOTIDE SEQUENCE</scope>
</reference>
<comment type="caution">
    <text evidence="2">The sequence shown here is derived from an EMBL/GenBank/DDBJ whole genome shotgun (WGS) entry which is preliminary data.</text>
</comment>
<name>A0A9N9L2D4_9HELO</name>
<gene>
    <name evidence="2" type="ORF">HYFRA_00003677</name>
</gene>
<dbReference type="EMBL" id="CAJVRL010000070">
    <property type="protein sequence ID" value="CAG8956297.1"/>
    <property type="molecule type" value="Genomic_DNA"/>
</dbReference>
<dbReference type="OrthoDB" id="10394134at2759"/>
<evidence type="ECO:0000313" key="3">
    <source>
        <dbReference type="Proteomes" id="UP000696280"/>
    </source>
</evidence>